<feature type="compositionally biased region" description="Basic and acidic residues" evidence="1">
    <location>
        <begin position="44"/>
        <end position="64"/>
    </location>
</feature>
<evidence type="ECO:0000256" key="1">
    <source>
        <dbReference type="SAM" id="MobiDB-lite"/>
    </source>
</evidence>
<dbReference type="Proteomes" id="UP000006693">
    <property type="component" value="Chromosome 1"/>
</dbReference>
<dbReference type="EMBL" id="CP000010">
    <property type="protein sequence ID" value="AAU49120.1"/>
    <property type="molecule type" value="Genomic_DNA"/>
</dbReference>
<feature type="region of interest" description="Disordered" evidence="1">
    <location>
        <begin position="39"/>
        <end position="64"/>
    </location>
</feature>
<protein>
    <submittedName>
        <fullName evidence="2">Uncharacterized protein</fullName>
    </submittedName>
</protein>
<evidence type="ECO:0000313" key="2">
    <source>
        <dbReference type="EMBL" id="AAU49120.1"/>
    </source>
</evidence>
<gene>
    <name evidence="2" type="ordered locus">BMA0862</name>
</gene>
<organism evidence="2 3">
    <name type="scientific">Burkholderia mallei (strain ATCC 23344)</name>
    <dbReference type="NCBI Taxonomy" id="243160"/>
    <lineage>
        <taxon>Bacteria</taxon>
        <taxon>Pseudomonadati</taxon>
        <taxon>Pseudomonadota</taxon>
        <taxon>Betaproteobacteria</taxon>
        <taxon>Burkholderiales</taxon>
        <taxon>Burkholderiaceae</taxon>
        <taxon>Burkholderia</taxon>
        <taxon>pseudomallei group</taxon>
    </lineage>
</organism>
<proteinExistence type="predicted"/>
<name>A0A0H2WI44_BURMA</name>
<dbReference type="HOGENOM" id="CLU_2521225_0_0_4"/>
<accession>A0A0H2WI44</accession>
<dbReference type="AlphaFoldDB" id="A0A0H2WI44"/>
<keyword evidence="3" id="KW-1185">Reference proteome</keyword>
<sequence length="84" mass="9405">MRLTVRFADANNVRRVDGLARFFGVVRAHARGARTDCAGASRQPFRDRGCARDRDDATKRGGRAARDVGRIVRVARRQYTSRAS</sequence>
<dbReference type="KEGG" id="bma:BMA0862"/>
<evidence type="ECO:0000313" key="3">
    <source>
        <dbReference type="Proteomes" id="UP000006693"/>
    </source>
</evidence>
<reference evidence="2 3" key="1">
    <citation type="journal article" date="2004" name="Proc. Natl. Acad. Sci. U.S.A.">
        <title>Structural flexibility in the Burkholderia mallei genome.</title>
        <authorList>
            <person name="Nierman W.C."/>
            <person name="DeShazer D."/>
            <person name="Kim H.S."/>
            <person name="Tettelin H."/>
            <person name="Nelson K.E."/>
            <person name="Feldblyum T."/>
            <person name="Ulrich R.L."/>
            <person name="Ronning C.M."/>
            <person name="Brinkac L.M."/>
            <person name="Daugherty S.C."/>
            <person name="Davidsen T.D."/>
            <person name="Deboy R.T."/>
            <person name="Dimitrov G."/>
            <person name="Dodson R.J."/>
            <person name="Durkin A.S."/>
            <person name="Gwinn M.L."/>
            <person name="Haft D.H."/>
            <person name="Khouri H."/>
            <person name="Kolonay J.F."/>
            <person name="Madupu R."/>
            <person name="Mohammoud Y."/>
            <person name="Nelson W.C."/>
            <person name="Radune D."/>
            <person name="Romero C.M."/>
            <person name="Sarria S."/>
            <person name="Selengut J."/>
            <person name="Shamblin C."/>
            <person name="Sullivan S.A."/>
            <person name="White O."/>
            <person name="Yu Y."/>
            <person name="Zafar N."/>
            <person name="Zhou L."/>
            <person name="Fraser C.M."/>
        </authorList>
    </citation>
    <scope>NUCLEOTIDE SEQUENCE [LARGE SCALE GENOMIC DNA]</scope>
    <source>
        <strain evidence="2 3">ATCC 23344</strain>
    </source>
</reference>